<protein>
    <recommendedName>
        <fullName evidence="3">Transposase</fullName>
    </recommendedName>
</protein>
<dbReference type="EMBL" id="BAABJQ010000017">
    <property type="protein sequence ID" value="GAA5192496.1"/>
    <property type="molecule type" value="Genomic_DNA"/>
</dbReference>
<evidence type="ECO:0000313" key="1">
    <source>
        <dbReference type="EMBL" id="GAA5192496.1"/>
    </source>
</evidence>
<evidence type="ECO:0000313" key="2">
    <source>
        <dbReference type="Proteomes" id="UP001501570"/>
    </source>
</evidence>
<dbReference type="Proteomes" id="UP001501570">
    <property type="component" value="Unassembled WGS sequence"/>
</dbReference>
<gene>
    <name evidence="1" type="ORF">GCM10023322_52250</name>
</gene>
<sequence length="76" mass="8287">METGISQATLFRWKAQALIDDGVRDGVPSVEADELAAAKRRIAQLEAELVLTRDACALFDEQVVVTPKEKSRSSKG</sequence>
<comment type="caution">
    <text evidence="1">The sequence shown here is derived from an EMBL/GenBank/DDBJ whole genome shotgun (WGS) entry which is preliminary data.</text>
</comment>
<name>A0ABP9S7P6_9ACTN</name>
<keyword evidence="2" id="KW-1185">Reference proteome</keyword>
<organism evidence="1 2">
    <name type="scientific">Rugosimonospora acidiphila</name>
    <dbReference type="NCBI Taxonomy" id="556531"/>
    <lineage>
        <taxon>Bacteria</taxon>
        <taxon>Bacillati</taxon>
        <taxon>Actinomycetota</taxon>
        <taxon>Actinomycetes</taxon>
        <taxon>Micromonosporales</taxon>
        <taxon>Micromonosporaceae</taxon>
        <taxon>Rugosimonospora</taxon>
    </lineage>
</organism>
<proteinExistence type="predicted"/>
<reference evidence="2" key="1">
    <citation type="journal article" date="2019" name="Int. J. Syst. Evol. Microbiol.">
        <title>The Global Catalogue of Microorganisms (GCM) 10K type strain sequencing project: providing services to taxonomists for standard genome sequencing and annotation.</title>
        <authorList>
            <consortium name="The Broad Institute Genomics Platform"/>
            <consortium name="The Broad Institute Genome Sequencing Center for Infectious Disease"/>
            <person name="Wu L."/>
            <person name="Ma J."/>
        </authorList>
    </citation>
    <scope>NUCLEOTIDE SEQUENCE [LARGE SCALE GENOMIC DNA]</scope>
    <source>
        <strain evidence="2">JCM 18304</strain>
    </source>
</reference>
<accession>A0ABP9S7P6</accession>
<evidence type="ECO:0008006" key="3">
    <source>
        <dbReference type="Google" id="ProtNLM"/>
    </source>
</evidence>